<dbReference type="InterPro" id="IPR042101">
    <property type="entry name" value="SRP54_N_sf"/>
</dbReference>
<dbReference type="InterPro" id="IPR036891">
    <property type="entry name" value="Signal_recog_part_SRP54_M_sf"/>
</dbReference>
<comment type="function">
    <text evidence="9">Involved in targeting and insertion of nascent membrane proteins into the cytoplasmic membrane. Binds to the hydrophobic signal sequence of the ribosome-nascent chain (RNC) as it emerges from the ribosomes. The SRP-RNC complex is then targeted to the cytoplasmic membrane where it interacts with the SRP receptor FtsY.</text>
</comment>
<keyword evidence="2 9" id="KW-0547">Nucleotide-binding</keyword>
<feature type="binding site" evidence="9">
    <location>
        <begin position="106"/>
        <end position="113"/>
    </location>
    <ligand>
        <name>GTP</name>
        <dbReference type="ChEBI" id="CHEBI:37565"/>
    </ligand>
</feature>
<gene>
    <name evidence="9 11" type="primary">ffh</name>
    <name evidence="11" type="ORF">GCM10009118_28480</name>
</gene>
<dbReference type="PANTHER" id="PTHR11564">
    <property type="entry name" value="SIGNAL RECOGNITION PARTICLE 54K PROTEIN SRP54"/>
    <property type="match status" value="1"/>
</dbReference>
<evidence type="ECO:0000256" key="8">
    <source>
        <dbReference type="ARBA" id="ARBA00048027"/>
    </source>
</evidence>
<keyword evidence="6 9" id="KW-0733">Signal recognition particle</keyword>
<proteinExistence type="inferred from homology"/>
<feature type="binding site" evidence="9">
    <location>
        <begin position="247"/>
        <end position="250"/>
    </location>
    <ligand>
        <name>GTP</name>
        <dbReference type="ChEBI" id="CHEBI:37565"/>
    </ligand>
</feature>
<dbReference type="Gene3D" id="3.40.50.300">
    <property type="entry name" value="P-loop containing nucleotide triphosphate hydrolases"/>
    <property type="match status" value="1"/>
</dbReference>
<dbReference type="SMART" id="SM00962">
    <property type="entry name" value="SRP54"/>
    <property type="match status" value="1"/>
</dbReference>
<accession>A0ABP3Y6L2</accession>
<dbReference type="Pfam" id="PF00448">
    <property type="entry name" value="SRP54"/>
    <property type="match status" value="1"/>
</dbReference>
<dbReference type="EC" id="3.6.5.4" evidence="9"/>
<dbReference type="InterPro" id="IPR003593">
    <property type="entry name" value="AAA+_ATPase"/>
</dbReference>
<evidence type="ECO:0000256" key="5">
    <source>
        <dbReference type="ARBA" id="ARBA00023134"/>
    </source>
</evidence>
<dbReference type="Gene3D" id="1.10.260.30">
    <property type="entry name" value="Signal recognition particle, SRP54 subunit, M-domain"/>
    <property type="match status" value="1"/>
</dbReference>
<keyword evidence="9" id="KW-0963">Cytoplasm</keyword>
<keyword evidence="5 9" id="KW-0342">GTP-binding</keyword>
<keyword evidence="4 9" id="KW-0694">RNA-binding</keyword>
<evidence type="ECO:0000256" key="9">
    <source>
        <dbReference type="HAMAP-Rule" id="MF_00306"/>
    </source>
</evidence>
<feature type="binding site" evidence="9">
    <location>
        <begin position="189"/>
        <end position="193"/>
    </location>
    <ligand>
        <name>GTP</name>
        <dbReference type="ChEBI" id="CHEBI:37565"/>
    </ligand>
</feature>
<dbReference type="Pfam" id="PF02978">
    <property type="entry name" value="SRP_SPB"/>
    <property type="match status" value="1"/>
</dbReference>
<evidence type="ECO:0000259" key="10">
    <source>
        <dbReference type="PROSITE" id="PS00300"/>
    </source>
</evidence>
<comment type="subcellular location">
    <subcellularLocation>
        <location evidence="9">Cytoplasm</location>
    </subcellularLocation>
    <text evidence="9">The SRP-RNC complex is targeted to the cytoplasmic membrane.</text>
</comment>
<dbReference type="Gene3D" id="1.20.120.140">
    <property type="entry name" value="Signal recognition particle SRP54, nucleotide-binding domain"/>
    <property type="match status" value="1"/>
</dbReference>
<protein>
    <recommendedName>
        <fullName evidence="9">Signal recognition particle protein</fullName>
        <ecNumber evidence="9">3.6.5.4</ecNumber>
    </recommendedName>
    <alternativeName>
        <fullName evidence="9">Fifty-four homolog</fullName>
    </alternativeName>
</protein>
<dbReference type="Pfam" id="PF02881">
    <property type="entry name" value="SRP54_N"/>
    <property type="match status" value="1"/>
</dbReference>
<dbReference type="InterPro" id="IPR013822">
    <property type="entry name" value="Signal_recog_particl_SRP54_hlx"/>
</dbReference>
<dbReference type="InterPro" id="IPR004125">
    <property type="entry name" value="Signal_recog_particle_SRP54_M"/>
</dbReference>
<dbReference type="InterPro" id="IPR004780">
    <property type="entry name" value="SRP"/>
</dbReference>
<evidence type="ECO:0000256" key="6">
    <source>
        <dbReference type="ARBA" id="ARBA00023135"/>
    </source>
</evidence>
<dbReference type="PROSITE" id="PS00300">
    <property type="entry name" value="SRP54"/>
    <property type="match status" value="1"/>
</dbReference>
<dbReference type="RefSeq" id="WP_343789272.1">
    <property type="nucleotide sequence ID" value="NZ_BAAAFH010000022.1"/>
</dbReference>
<comment type="catalytic activity">
    <reaction evidence="8 9">
        <text>GTP + H2O = GDP + phosphate + H(+)</text>
        <dbReference type="Rhea" id="RHEA:19669"/>
        <dbReference type="ChEBI" id="CHEBI:15377"/>
        <dbReference type="ChEBI" id="CHEBI:15378"/>
        <dbReference type="ChEBI" id="CHEBI:37565"/>
        <dbReference type="ChEBI" id="CHEBI:43474"/>
        <dbReference type="ChEBI" id="CHEBI:58189"/>
        <dbReference type="EC" id="3.6.5.4"/>
    </reaction>
</comment>
<evidence type="ECO:0000313" key="11">
    <source>
        <dbReference type="EMBL" id="GAA0876438.1"/>
    </source>
</evidence>
<dbReference type="EMBL" id="BAAAFH010000022">
    <property type="protein sequence ID" value="GAA0876438.1"/>
    <property type="molecule type" value="Genomic_DNA"/>
</dbReference>
<dbReference type="SUPFAM" id="SSF47446">
    <property type="entry name" value="Signal peptide-binding domain"/>
    <property type="match status" value="1"/>
</dbReference>
<dbReference type="PANTHER" id="PTHR11564:SF5">
    <property type="entry name" value="SIGNAL RECOGNITION PARTICLE SUBUNIT SRP54"/>
    <property type="match status" value="1"/>
</dbReference>
<name>A0ABP3Y6L2_9FLAO</name>
<dbReference type="NCBIfam" id="TIGR00959">
    <property type="entry name" value="ffh"/>
    <property type="match status" value="1"/>
</dbReference>
<keyword evidence="7 9" id="KW-0687">Ribonucleoprotein</keyword>
<comment type="similarity">
    <text evidence="1 9">Belongs to the GTP-binding SRP family. SRP54 subfamily.</text>
</comment>
<dbReference type="InterPro" id="IPR027417">
    <property type="entry name" value="P-loop_NTPase"/>
</dbReference>
<evidence type="ECO:0000313" key="12">
    <source>
        <dbReference type="Proteomes" id="UP001501126"/>
    </source>
</evidence>
<dbReference type="HAMAP" id="MF_00306">
    <property type="entry name" value="SRP54"/>
    <property type="match status" value="1"/>
</dbReference>
<dbReference type="InterPro" id="IPR000897">
    <property type="entry name" value="SRP54_GTPase_dom"/>
</dbReference>
<reference evidence="12" key="1">
    <citation type="journal article" date="2019" name="Int. J. Syst. Evol. Microbiol.">
        <title>The Global Catalogue of Microorganisms (GCM) 10K type strain sequencing project: providing services to taxonomists for standard genome sequencing and annotation.</title>
        <authorList>
            <consortium name="The Broad Institute Genomics Platform"/>
            <consortium name="The Broad Institute Genome Sequencing Center for Infectious Disease"/>
            <person name="Wu L."/>
            <person name="Ma J."/>
        </authorList>
    </citation>
    <scope>NUCLEOTIDE SEQUENCE [LARGE SCALE GENOMIC DNA]</scope>
    <source>
        <strain evidence="12">JCM 16083</strain>
    </source>
</reference>
<dbReference type="CDD" id="cd18539">
    <property type="entry name" value="SRP_G"/>
    <property type="match status" value="1"/>
</dbReference>
<evidence type="ECO:0000256" key="1">
    <source>
        <dbReference type="ARBA" id="ARBA00005450"/>
    </source>
</evidence>
<sequence length="449" mass="49462">MFENLTDKIERAFKVLKGHGQITEINVAETLKEVRRALLDADVNFKTAKEFTQSVKEKALGRNVLTSISPGQLLTKICHEELVELMGGAEAELQFQGSPGIILMSGLQGSGKTTFSGKLANFLKNKKGKKPLLVACDVYRPAAIDQLHVLGDQLGIEVFSNKEEKNPVKIAEAAIQHAKSNSFNVVIVDTAGRLAVDAEMMDEIEAIKKALNPTETLFVVDSMTGQDAVNTAKAFNDRIDFDGVVLTKLDGDTRGGAALSIKAVVDKPIKFVGTGEKMDALDVFYPQRMADRILGMGDVVSLVERAQEQFDEEQARKLQKKIQKNQFDFNDFLGQLQQIKKMGNVKDLLGMVPGMGKALKNVDIEDDAFKHIEAIIHSMTPAERSNPALLNGSRKKRIATGSGTSIQEVNKLIKQFDDTRKMMKVMGNKQEMMKMMKQMKNMPGGMPGM</sequence>
<keyword evidence="3 9" id="KW-0378">Hydrolase</keyword>
<dbReference type="SUPFAM" id="SSF52540">
    <property type="entry name" value="P-loop containing nucleoside triphosphate hydrolases"/>
    <property type="match status" value="1"/>
</dbReference>
<keyword evidence="12" id="KW-1185">Reference proteome</keyword>
<dbReference type="SMART" id="SM00963">
    <property type="entry name" value="SRP54_N"/>
    <property type="match status" value="1"/>
</dbReference>
<evidence type="ECO:0000256" key="3">
    <source>
        <dbReference type="ARBA" id="ARBA00022801"/>
    </source>
</evidence>
<comment type="subunit">
    <text evidence="9">Part of the signal recognition particle protein translocation system, which is composed of SRP and FtsY.</text>
</comment>
<organism evidence="11 12">
    <name type="scientific">Wandonia haliotis</name>
    <dbReference type="NCBI Taxonomy" id="574963"/>
    <lineage>
        <taxon>Bacteria</taxon>
        <taxon>Pseudomonadati</taxon>
        <taxon>Bacteroidota</taxon>
        <taxon>Flavobacteriia</taxon>
        <taxon>Flavobacteriales</taxon>
        <taxon>Crocinitomicaceae</taxon>
        <taxon>Wandonia</taxon>
    </lineage>
</organism>
<evidence type="ECO:0000256" key="4">
    <source>
        <dbReference type="ARBA" id="ARBA00022884"/>
    </source>
</evidence>
<comment type="caution">
    <text evidence="11">The sequence shown here is derived from an EMBL/GenBank/DDBJ whole genome shotgun (WGS) entry which is preliminary data.</text>
</comment>
<evidence type="ECO:0000256" key="7">
    <source>
        <dbReference type="ARBA" id="ARBA00023274"/>
    </source>
</evidence>
<dbReference type="Proteomes" id="UP001501126">
    <property type="component" value="Unassembled WGS sequence"/>
</dbReference>
<comment type="domain">
    <text evidence="9">Composed of three domains: the N-terminal N domain, which is responsible for interactions with the ribosome, the central G domain, which binds GTP, and the C-terminal M domain, which binds the RNA and the signal sequence of the RNC.</text>
</comment>
<dbReference type="SMART" id="SM00382">
    <property type="entry name" value="AAA"/>
    <property type="match status" value="1"/>
</dbReference>
<feature type="domain" description="SRP54-type proteins GTP-binding" evidence="10">
    <location>
        <begin position="268"/>
        <end position="281"/>
    </location>
</feature>
<dbReference type="InterPro" id="IPR022941">
    <property type="entry name" value="SRP54"/>
</dbReference>
<evidence type="ECO:0000256" key="2">
    <source>
        <dbReference type="ARBA" id="ARBA00022741"/>
    </source>
</evidence>